<reference evidence="2 3" key="1">
    <citation type="submission" date="2018-06" db="EMBL/GenBank/DDBJ databases">
        <authorList>
            <consortium name="Pathogen Informatics"/>
            <person name="Doyle S."/>
        </authorList>
    </citation>
    <scope>NUCLEOTIDE SEQUENCE [LARGE SCALE GENOMIC DNA]</scope>
    <source>
        <strain evidence="2 3">NCTC11544</strain>
    </source>
</reference>
<dbReference type="EMBL" id="UGYN01000003">
    <property type="protein sequence ID" value="SUJ85167.1"/>
    <property type="molecule type" value="Genomic_DNA"/>
</dbReference>
<keyword evidence="1" id="KW-0472">Membrane</keyword>
<keyword evidence="1" id="KW-0812">Transmembrane</keyword>
<evidence type="ECO:0000313" key="2">
    <source>
        <dbReference type="EMBL" id="SUJ85167.1"/>
    </source>
</evidence>
<gene>
    <name evidence="2" type="ORF">NCTC11544_05859</name>
</gene>
<evidence type="ECO:0008006" key="4">
    <source>
        <dbReference type="Google" id="ProtNLM"/>
    </source>
</evidence>
<name>A0A380D738_9GAMM</name>
<dbReference type="InterPro" id="IPR049599">
    <property type="entry name" value="TraX-like"/>
</dbReference>
<keyword evidence="1" id="KW-1133">Transmembrane helix</keyword>
<organism evidence="2 3">
    <name type="scientific">Serratia quinivorans</name>
    <dbReference type="NCBI Taxonomy" id="137545"/>
    <lineage>
        <taxon>Bacteria</taxon>
        <taxon>Pseudomonadati</taxon>
        <taxon>Pseudomonadota</taxon>
        <taxon>Gammaproteobacteria</taxon>
        <taxon>Enterobacterales</taxon>
        <taxon>Yersiniaceae</taxon>
        <taxon>Serratia</taxon>
    </lineage>
</organism>
<evidence type="ECO:0000256" key="1">
    <source>
        <dbReference type="SAM" id="Phobius"/>
    </source>
</evidence>
<sequence length="187" mass="21221">MTKKNEKTAPHWGRRVGKGAYYTANIFLPLSELRYTVTKIGPSLINHLKRARHLSPSYQLEQKLREPVLDFDDAVSASGVSTTVLIKRFHRRKQLCLALSAVPAFLIISVMLVVLASNIYTPLLLAKTLALVLALLSLAAIPFVQALVCSWRLWQLRERRASQQERGGFIDFLTENHWLKTTLSLRQ</sequence>
<accession>A0A380D738</accession>
<dbReference type="RefSeq" id="WP_115185036.1">
    <property type="nucleotide sequence ID" value="NZ_CAMKUF010000009.1"/>
</dbReference>
<dbReference type="NCBIfam" id="NF033887">
    <property type="entry name" value="conj_TraX"/>
    <property type="match status" value="1"/>
</dbReference>
<protein>
    <recommendedName>
        <fullName evidence="4">Conjugal transfer protein TraX</fullName>
    </recommendedName>
</protein>
<feature type="transmembrane region" description="Helical" evidence="1">
    <location>
        <begin position="95"/>
        <end position="117"/>
    </location>
</feature>
<feature type="transmembrane region" description="Helical" evidence="1">
    <location>
        <begin position="129"/>
        <end position="154"/>
    </location>
</feature>
<evidence type="ECO:0000313" key="3">
    <source>
        <dbReference type="Proteomes" id="UP000255529"/>
    </source>
</evidence>
<dbReference type="Proteomes" id="UP000255529">
    <property type="component" value="Unassembled WGS sequence"/>
</dbReference>
<dbReference type="AlphaFoldDB" id="A0A380D738"/>
<proteinExistence type="predicted"/>